<evidence type="ECO:0000256" key="1">
    <source>
        <dbReference type="SAM" id="Phobius"/>
    </source>
</evidence>
<accession>A0AAN9JTP8</accession>
<sequence>MSSSYLNKTELGLTINKYSLSLSLSRRIFIRHITSFSFFTPLFTAYYIQILRSNVKASIFVKIPNTQLQQNSRVFYFLFFLVYVRLNSTCPLLRS</sequence>
<comment type="caution">
    <text evidence="2">The sequence shown here is derived from an EMBL/GenBank/DDBJ whole genome shotgun (WGS) entry which is preliminary data.</text>
</comment>
<keyword evidence="3" id="KW-1185">Reference proteome</keyword>
<dbReference type="AlphaFoldDB" id="A0AAN9JTP8"/>
<organism evidence="2 3">
    <name type="scientific">Clitoria ternatea</name>
    <name type="common">Butterfly pea</name>
    <dbReference type="NCBI Taxonomy" id="43366"/>
    <lineage>
        <taxon>Eukaryota</taxon>
        <taxon>Viridiplantae</taxon>
        <taxon>Streptophyta</taxon>
        <taxon>Embryophyta</taxon>
        <taxon>Tracheophyta</taxon>
        <taxon>Spermatophyta</taxon>
        <taxon>Magnoliopsida</taxon>
        <taxon>eudicotyledons</taxon>
        <taxon>Gunneridae</taxon>
        <taxon>Pentapetalae</taxon>
        <taxon>rosids</taxon>
        <taxon>fabids</taxon>
        <taxon>Fabales</taxon>
        <taxon>Fabaceae</taxon>
        <taxon>Papilionoideae</taxon>
        <taxon>50 kb inversion clade</taxon>
        <taxon>NPAAA clade</taxon>
        <taxon>indigoferoid/millettioid clade</taxon>
        <taxon>Phaseoleae</taxon>
        <taxon>Clitoria</taxon>
    </lineage>
</organism>
<evidence type="ECO:0000313" key="2">
    <source>
        <dbReference type="EMBL" id="KAK7303399.1"/>
    </source>
</evidence>
<feature type="transmembrane region" description="Helical" evidence="1">
    <location>
        <begin position="28"/>
        <end position="48"/>
    </location>
</feature>
<protein>
    <submittedName>
        <fullName evidence="2">Uncharacterized protein</fullName>
    </submittedName>
</protein>
<proteinExistence type="predicted"/>
<dbReference type="EMBL" id="JAYKXN010000003">
    <property type="protein sequence ID" value="KAK7303399.1"/>
    <property type="molecule type" value="Genomic_DNA"/>
</dbReference>
<reference evidence="2 3" key="1">
    <citation type="submission" date="2024-01" db="EMBL/GenBank/DDBJ databases">
        <title>The genomes of 5 underutilized Papilionoideae crops provide insights into root nodulation and disease resistance.</title>
        <authorList>
            <person name="Yuan L."/>
        </authorList>
    </citation>
    <scope>NUCLEOTIDE SEQUENCE [LARGE SCALE GENOMIC DNA]</scope>
    <source>
        <strain evidence="2">LY-2023</strain>
        <tissue evidence="2">Leaf</tissue>
    </source>
</reference>
<evidence type="ECO:0000313" key="3">
    <source>
        <dbReference type="Proteomes" id="UP001359559"/>
    </source>
</evidence>
<name>A0AAN9JTP8_CLITE</name>
<gene>
    <name evidence="2" type="ORF">RJT34_14305</name>
</gene>
<keyword evidence="1" id="KW-0472">Membrane</keyword>
<keyword evidence="1" id="KW-0812">Transmembrane</keyword>
<dbReference type="Proteomes" id="UP001359559">
    <property type="component" value="Unassembled WGS sequence"/>
</dbReference>
<keyword evidence="1" id="KW-1133">Transmembrane helix</keyword>